<feature type="domain" description="G-protein coupled receptors family 1 profile" evidence="10">
    <location>
        <begin position="50"/>
        <end position="302"/>
    </location>
</feature>
<keyword evidence="6 8" id="KW-0675">Receptor</keyword>
<dbReference type="PANTHER" id="PTHR45695">
    <property type="entry name" value="LEUCOKININ RECEPTOR-RELATED"/>
    <property type="match status" value="1"/>
</dbReference>
<dbReference type="GO" id="GO:0005886">
    <property type="term" value="C:plasma membrane"/>
    <property type="evidence" value="ECO:0007669"/>
    <property type="project" value="TreeGrafter"/>
</dbReference>
<proteinExistence type="inferred from homology"/>
<evidence type="ECO:0000256" key="2">
    <source>
        <dbReference type="ARBA" id="ARBA00022692"/>
    </source>
</evidence>
<sequence>AGRWQDEDSVDSFLHERAELERLILLTIREPTTIALTVMYALSFAVGFVGNVMSIWVLSSHRSKRFPGVSATRSLLVNLAVCDLMVVCVCMPITLGHTIYTAWVYGDFLCRAVPFTQAVSVSASVLSLTVISINRYYSVQNPLNARSFITWRKIFWTIVVVWVLSSGICSPLIFMNKRDEILLMEDQPFQAYNVVLFVALYCLPVTFNLTVGFLTGRRLWSMPHNFSDSRSQVMYTARLKTRKKIAKMVVALVLLFAVSWLPLYVADLWIDRVLHPPPWVLQLRPFAQWLGLTNSSLNPFCYFIRTKYHTRLISVFTSVTSIGSKKQQPSRPQEATCNLPEVNLYTCMSPTIRSDVMLNLSHPTSIHSLTDRKHSVSQSDCL</sequence>
<organism evidence="11 12">
    <name type="scientific">Paramormyrops kingsleyae</name>
    <dbReference type="NCBI Taxonomy" id="1676925"/>
    <lineage>
        <taxon>Eukaryota</taxon>
        <taxon>Metazoa</taxon>
        <taxon>Chordata</taxon>
        <taxon>Craniata</taxon>
        <taxon>Vertebrata</taxon>
        <taxon>Euteleostomi</taxon>
        <taxon>Actinopterygii</taxon>
        <taxon>Neopterygii</taxon>
        <taxon>Teleostei</taxon>
        <taxon>Osteoglossocephala</taxon>
        <taxon>Osteoglossomorpha</taxon>
        <taxon>Osteoglossiformes</taxon>
        <taxon>Mormyridae</taxon>
        <taxon>Paramormyrops</taxon>
    </lineage>
</organism>
<dbReference type="Ensembl" id="ENSPKIT00000009206.1">
    <property type="protein sequence ID" value="ENSPKIP00000028426.1"/>
    <property type="gene ID" value="ENSPKIG00000010073.1"/>
</dbReference>
<feature type="transmembrane region" description="Helical" evidence="9">
    <location>
        <begin position="154"/>
        <end position="174"/>
    </location>
</feature>
<keyword evidence="4 8" id="KW-0297">G-protein coupled receptor</keyword>
<feature type="transmembrane region" description="Helical" evidence="9">
    <location>
        <begin position="34"/>
        <end position="58"/>
    </location>
</feature>
<dbReference type="GO" id="GO:0004930">
    <property type="term" value="F:G protein-coupled receptor activity"/>
    <property type="evidence" value="ECO:0007669"/>
    <property type="project" value="UniProtKB-KW"/>
</dbReference>
<dbReference type="Pfam" id="PF00001">
    <property type="entry name" value="7tm_1"/>
    <property type="match status" value="1"/>
</dbReference>
<keyword evidence="2 8" id="KW-0812">Transmembrane</keyword>
<evidence type="ECO:0000256" key="7">
    <source>
        <dbReference type="ARBA" id="ARBA00023224"/>
    </source>
</evidence>
<dbReference type="Gene3D" id="1.20.1070.10">
    <property type="entry name" value="Rhodopsin 7-helix transmembrane proteins"/>
    <property type="match status" value="1"/>
</dbReference>
<dbReference type="CDD" id="cd14993">
    <property type="entry name" value="7tmA_CCKR-like"/>
    <property type="match status" value="1"/>
</dbReference>
<dbReference type="GeneTree" id="ENSGT01150000286969"/>
<feature type="transmembrane region" description="Helical" evidence="9">
    <location>
        <begin position="194"/>
        <end position="214"/>
    </location>
</feature>
<name>A0A3B3SEK9_9TELE</name>
<evidence type="ECO:0000313" key="12">
    <source>
        <dbReference type="Proteomes" id="UP000261540"/>
    </source>
</evidence>
<dbReference type="InterPro" id="IPR017452">
    <property type="entry name" value="GPCR_Rhodpsn_7TM"/>
</dbReference>
<feature type="transmembrane region" description="Helical" evidence="9">
    <location>
        <begin position="286"/>
        <end position="304"/>
    </location>
</feature>
<evidence type="ECO:0000256" key="3">
    <source>
        <dbReference type="ARBA" id="ARBA00022989"/>
    </source>
</evidence>
<keyword evidence="7 8" id="KW-0807">Transducer</keyword>
<dbReference type="Proteomes" id="UP000261540">
    <property type="component" value="Unplaced"/>
</dbReference>
<dbReference type="PRINTS" id="PR00237">
    <property type="entry name" value="GPCRRHODOPSN"/>
</dbReference>
<comment type="subcellular location">
    <subcellularLocation>
        <location evidence="1">Membrane</location>
        <topology evidence="1">Multi-pass membrane protein</topology>
    </subcellularLocation>
</comment>
<keyword evidence="12" id="KW-1185">Reference proteome</keyword>
<protein>
    <recommendedName>
        <fullName evidence="10">G-protein coupled receptors family 1 profile domain-containing protein</fullName>
    </recommendedName>
</protein>
<evidence type="ECO:0000256" key="9">
    <source>
        <dbReference type="SAM" id="Phobius"/>
    </source>
</evidence>
<feature type="transmembrane region" description="Helical" evidence="9">
    <location>
        <begin position="79"/>
        <end position="103"/>
    </location>
</feature>
<evidence type="ECO:0000313" key="11">
    <source>
        <dbReference type="Ensembl" id="ENSPKIP00000028426.1"/>
    </source>
</evidence>
<evidence type="ECO:0000256" key="6">
    <source>
        <dbReference type="ARBA" id="ARBA00023170"/>
    </source>
</evidence>
<evidence type="ECO:0000256" key="8">
    <source>
        <dbReference type="RuleBase" id="RU000688"/>
    </source>
</evidence>
<dbReference type="PANTHER" id="PTHR45695:SF36">
    <property type="entry name" value="G-PROTEIN COUPLED RECEPTORS FAMILY 1 PROFILE DOMAIN-CONTAINING PROTEIN"/>
    <property type="match status" value="1"/>
</dbReference>
<evidence type="ECO:0000256" key="1">
    <source>
        <dbReference type="ARBA" id="ARBA00004141"/>
    </source>
</evidence>
<dbReference type="AlphaFoldDB" id="A0A3B3SEK9"/>
<keyword evidence="5 9" id="KW-0472">Membrane</keyword>
<accession>A0A3B3SEK9</accession>
<feature type="transmembrane region" description="Helical" evidence="9">
    <location>
        <begin position="115"/>
        <end position="133"/>
    </location>
</feature>
<dbReference type="PROSITE" id="PS50262">
    <property type="entry name" value="G_PROTEIN_RECEP_F1_2"/>
    <property type="match status" value="1"/>
</dbReference>
<reference evidence="11" key="1">
    <citation type="submission" date="2025-08" db="UniProtKB">
        <authorList>
            <consortium name="Ensembl"/>
        </authorList>
    </citation>
    <scope>IDENTIFICATION</scope>
</reference>
<comment type="similarity">
    <text evidence="8">Belongs to the G-protein coupled receptor 1 family.</text>
</comment>
<dbReference type="SUPFAM" id="SSF81321">
    <property type="entry name" value="Family A G protein-coupled receptor-like"/>
    <property type="match status" value="1"/>
</dbReference>
<evidence type="ECO:0000256" key="4">
    <source>
        <dbReference type="ARBA" id="ARBA00023040"/>
    </source>
</evidence>
<evidence type="ECO:0000259" key="10">
    <source>
        <dbReference type="PROSITE" id="PS50262"/>
    </source>
</evidence>
<feature type="transmembrane region" description="Helical" evidence="9">
    <location>
        <begin position="248"/>
        <end position="266"/>
    </location>
</feature>
<dbReference type="InterPro" id="IPR000276">
    <property type="entry name" value="GPCR_Rhodpsn"/>
</dbReference>
<dbReference type="PROSITE" id="PS00237">
    <property type="entry name" value="G_PROTEIN_RECEP_F1_1"/>
    <property type="match status" value="1"/>
</dbReference>
<evidence type="ECO:0000256" key="5">
    <source>
        <dbReference type="ARBA" id="ARBA00023136"/>
    </source>
</evidence>
<reference evidence="11" key="2">
    <citation type="submission" date="2025-09" db="UniProtKB">
        <authorList>
            <consortium name="Ensembl"/>
        </authorList>
    </citation>
    <scope>IDENTIFICATION</scope>
</reference>
<keyword evidence="3 9" id="KW-1133">Transmembrane helix</keyword>